<proteinExistence type="predicted"/>
<dbReference type="HOGENOM" id="CLU_1457784_0_0_1"/>
<comment type="caution">
    <text evidence="1">The sequence shown here is derived from an EMBL/GenBank/DDBJ whole genome shotgun (WGS) entry which is preliminary data.</text>
</comment>
<dbReference type="RefSeq" id="XP_013953845.1">
    <property type="nucleotide sequence ID" value="XM_014098370.1"/>
</dbReference>
<organism evidence="1 2">
    <name type="scientific">Hypocrea virens (strain Gv29-8 / FGSC 10586)</name>
    <name type="common">Gliocladium virens</name>
    <name type="synonym">Trichoderma virens</name>
    <dbReference type="NCBI Taxonomy" id="413071"/>
    <lineage>
        <taxon>Eukaryota</taxon>
        <taxon>Fungi</taxon>
        <taxon>Dikarya</taxon>
        <taxon>Ascomycota</taxon>
        <taxon>Pezizomycotina</taxon>
        <taxon>Sordariomycetes</taxon>
        <taxon>Hypocreomycetidae</taxon>
        <taxon>Hypocreales</taxon>
        <taxon>Hypocreaceae</taxon>
        <taxon>Trichoderma</taxon>
    </lineage>
</organism>
<feature type="non-terminal residue" evidence="1">
    <location>
        <position position="186"/>
    </location>
</feature>
<name>G9N1M0_HYPVG</name>
<dbReference type="InParanoid" id="G9N1M0"/>
<dbReference type="EMBL" id="ABDF02000083">
    <property type="protein sequence ID" value="EHK19649.1"/>
    <property type="molecule type" value="Genomic_DNA"/>
</dbReference>
<evidence type="ECO:0000313" key="2">
    <source>
        <dbReference type="Proteomes" id="UP000007115"/>
    </source>
</evidence>
<gene>
    <name evidence="1" type="ORF">TRIVIDRAFT_216536</name>
</gene>
<keyword evidence="2" id="KW-1185">Reference proteome</keyword>
<dbReference type="AlphaFoldDB" id="G9N1M0"/>
<dbReference type="STRING" id="413071.G9N1M0"/>
<dbReference type="OrthoDB" id="5151521at2759"/>
<reference evidence="1 2" key="1">
    <citation type="journal article" date="2011" name="Genome Biol.">
        <title>Comparative genome sequence analysis underscores mycoparasitism as the ancestral life style of Trichoderma.</title>
        <authorList>
            <person name="Kubicek C.P."/>
            <person name="Herrera-Estrella A."/>
            <person name="Seidl-Seiboth V."/>
            <person name="Martinez D.A."/>
            <person name="Druzhinina I.S."/>
            <person name="Thon M."/>
            <person name="Zeilinger S."/>
            <person name="Casas-Flores S."/>
            <person name="Horwitz B.A."/>
            <person name="Mukherjee P.K."/>
            <person name="Mukherjee M."/>
            <person name="Kredics L."/>
            <person name="Alcaraz L.D."/>
            <person name="Aerts A."/>
            <person name="Antal Z."/>
            <person name="Atanasova L."/>
            <person name="Cervantes-Badillo M.G."/>
            <person name="Challacombe J."/>
            <person name="Chertkov O."/>
            <person name="McCluskey K."/>
            <person name="Coulpier F."/>
            <person name="Deshpande N."/>
            <person name="von Doehren H."/>
            <person name="Ebbole D.J."/>
            <person name="Esquivel-Naranjo E.U."/>
            <person name="Fekete E."/>
            <person name="Flipphi M."/>
            <person name="Glaser F."/>
            <person name="Gomez-Rodriguez E.Y."/>
            <person name="Gruber S."/>
            <person name="Han C."/>
            <person name="Henrissat B."/>
            <person name="Hermosa R."/>
            <person name="Hernandez-Onate M."/>
            <person name="Karaffa L."/>
            <person name="Kosti I."/>
            <person name="Le Crom S."/>
            <person name="Lindquist E."/>
            <person name="Lucas S."/>
            <person name="Luebeck M."/>
            <person name="Luebeck P.S."/>
            <person name="Margeot A."/>
            <person name="Metz B."/>
            <person name="Misra M."/>
            <person name="Nevalainen H."/>
            <person name="Omann M."/>
            <person name="Packer N."/>
            <person name="Perrone G."/>
            <person name="Uresti-Rivera E.E."/>
            <person name="Salamov A."/>
            <person name="Schmoll M."/>
            <person name="Seiboth B."/>
            <person name="Shapiro H."/>
            <person name="Sukno S."/>
            <person name="Tamayo-Ramos J.A."/>
            <person name="Tisch D."/>
            <person name="Wiest A."/>
            <person name="Wilkinson H.H."/>
            <person name="Zhang M."/>
            <person name="Coutinho P.M."/>
            <person name="Kenerley C.M."/>
            <person name="Monte E."/>
            <person name="Baker S.E."/>
            <person name="Grigoriev I.V."/>
        </authorList>
    </citation>
    <scope>NUCLEOTIDE SEQUENCE [LARGE SCALE GENOMIC DNA]</scope>
    <source>
        <strain evidence="2">Gv29-8 / FGSC 10586</strain>
    </source>
</reference>
<accession>G9N1M0</accession>
<dbReference type="Proteomes" id="UP000007115">
    <property type="component" value="Unassembled WGS sequence"/>
</dbReference>
<protein>
    <submittedName>
        <fullName evidence="1">Uncharacterized protein</fullName>
    </submittedName>
</protein>
<evidence type="ECO:0000313" key="1">
    <source>
        <dbReference type="EMBL" id="EHK19649.1"/>
    </source>
</evidence>
<dbReference type="GeneID" id="25791130"/>
<sequence length="186" mass="20676">MLDIVDDIGDISIQEPLHFRLENDLVSEIIKLFTQTQLGSKEDALLCVLPPMIPRLKLSSTGNAVGAAMTKANEHRRRGEWAHAETVLRWAWKICNESQPHPMGESCQNHESTVAGEQIQQAAISLGELYRWAIRSNDMKEFGLSGIKWLSNQKSSSKEPGPLAVGKIIDRYSGIIEAVEQGNNIN</sequence>
<dbReference type="VEuPathDB" id="FungiDB:TRIVIDRAFT_216536"/>